<dbReference type="GO" id="GO:0005743">
    <property type="term" value="C:mitochondrial inner membrane"/>
    <property type="evidence" value="ECO:0007669"/>
    <property type="project" value="TreeGrafter"/>
</dbReference>
<reference evidence="12 13" key="1">
    <citation type="submission" date="2017-03" db="EMBL/GenBank/DDBJ databases">
        <title>Genome of the blue death feigning beetle - Asbolus verrucosus.</title>
        <authorList>
            <person name="Rider S.D."/>
        </authorList>
    </citation>
    <scope>NUCLEOTIDE SEQUENCE [LARGE SCALE GENOMIC DNA]</scope>
    <source>
        <strain evidence="12">Butters</strain>
        <tissue evidence="12">Head and leg muscle</tissue>
    </source>
</reference>
<dbReference type="FunFam" id="3.40.50.300:FF:000205">
    <property type="entry name" value="ABC transporter B family member 4"/>
    <property type="match status" value="1"/>
</dbReference>
<evidence type="ECO:0000256" key="2">
    <source>
        <dbReference type="ARBA" id="ARBA00007577"/>
    </source>
</evidence>
<dbReference type="PANTHER" id="PTHR43394:SF27">
    <property type="entry name" value="ATP-DEPENDENT TRANSLOCASE ABCB1-LIKE"/>
    <property type="match status" value="1"/>
</dbReference>
<dbReference type="CDD" id="cd18577">
    <property type="entry name" value="ABC_6TM_Pgp_ABCB1_D1_like"/>
    <property type="match status" value="1"/>
</dbReference>
<feature type="domain" description="ABC transmembrane type-1" evidence="11">
    <location>
        <begin position="471"/>
        <end position="579"/>
    </location>
</feature>
<dbReference type="PROSITE" id="PS50893">
    <property type="entry name" value="ABC_TRANSPORTER_2"/>
    <property type="match status" value="2"/>
</dbReference>
<feature type="transmembrane region" description="Helical" evidence="9">
    <location>
        <begin position="478"/>
        <end position="499"/>
    </location>
</feature>
<dbReference type="SUPFAM" id="SSF52540">
    <property type="entry name" value="P-loop containing nucleoside triphosphate hydrolases"/>
    <property type="match status" value="2"/>
</dbReference>
<evidence type="ECO:0000313" key="13">
    <source>
        <dbReference type="Proteomes" id="UP000292052"/>
    </source>
</evidence>
<dbReference type="Pfam" id="PF00664">
    <property type="entry name" value="ABC_membrane"/>
    <property type="match status" value="2"/>
</dbReference>
<dbReference type="SMART" id="SM00382">
    <property type="entry name" value="AAA"/>
    <property type="match status" value="2"/>
</dbReference>
<feature type="transmembrane region" description="Helical" evidence="9">
    <location>
        <begin position="560"/>
        <end position="579"/>
    </location>
</feature>
<accession>A0A482W1S4</accession>
<feature type="transmembrane region" description="Helical" evidence="9">
    <location>
        <begin position="165"/>
        <end position="183"/>
    </location>
</feature>
<evidence type="ECO:0000256" key="7">
    <source>
        <dbReference type="ARBA" id="ARBA00022989"/>
    </source>
</evidence>
<feature type="domain" description="ABC transporter" evidence="10">
    <location>
        <begin position="560"/>
        <end position="801"/>
    </location>
</feature>
<keyword evidence="6" id="KW-0067">ATP-binding</keyword>
<evidence type="ECO:0000259" key="10">
    <source>
        <dbReference type="PROSITE" id="PS50893"/>
    </source>
</evidence>
<dbReference type="STRING" id="1661398.A0A482W1S4"/>
<name>A0A482W1S4_ASBVE</name>
<feature type="domain" description="ABC transporter" evidence="10">
    <location>
        <begin position="223"/>
        <end position="459"/>
    </location>
</feature>
<dbReference type="GO" id="GO:0005524">
    <property type="term" value="F:ATP binding"/>
    <property type="evidence" value="ECO:0007669"/>
    <property type="project" value="UniProtKB-KW"/>
</dbReference>
<feature type="non-terminal residue" evidence="12">
    <location>
        <position position="1"/>
    </location>
</feature>
<dbReference type="InterPro" id="IPR003593">
    <property type="entry name" value="AAA+_ATPase"/>
</dbReference>
<dbReference type="GO" id="GO:0090374">
    <property type="term" value="P:oligopeptide export from mitochondrion"/>
    <property type="evidence" value="ECO:0007669"/>
    <property type="project" value="TreeGrafter"/>
</dbReference>
<protein>
    <submittedName>
        <fullName evidence="12">ABC tran domain containing protein</fullName>
    </submittedName>
</protein>
<evidence type="ECO:0000313" key="12">
    <source>
        <dbReference type="EMBL" id="RZC38659.1"/>
    </source>
</evidence>
<keyword evidence="4 9" id="KW-0812">Transmembrane</keyword>
<dbReference type="Gene3D" id="3.40.50.300">
    <property type="entry name" value="P-loop containing nucleotide triphosphate hydrolases"/>
    <property type="match status" value="2"/>
</dbReference>
<dbReference type="Gene3D" id="1.20.1560.10">
    <property type="entry name" value="ABC transporter type 1, transmembrane domain"/>
    <property type="match status" value="2"/>
</dbReference>
<feature type="transmembrane region" description="Helical" evidence="9">
    <location>
        <begin position="13"/>
        <end position="32"/>
    </location>
</feature>
<comment type="caution">
    <text evidence="12">The sequence shown here is derived from an EMBL/GenBank/DDBJ whole genome shotgun (WGS) entry which is preliminary data.</text>
</comment>
<dbReference type="CDD" id="cd03249">
    <property type="entry name" value="ABC_MTABC3_MDL1_MDL2"/>
    <property type="match status" value="1"/>
</dbReference>
<keyword evidence="7 9" id="KW-1133">Transmembrane helix</keyword>
<keyword evidence="5" id="KW-0547">Nucleotide-binding</keyword>
<dbReference type="GO" id="GO:0016887">
    <property type="term" value="F:ATP hydrolysis activity"/>
    <property type="evidence" value="ECO:0007669"/>
    <property type="project" value="InterPro"/>
</dbReference>
<dbReference type="InterPro" id="IPR027417">
    <property type="entry name" value="P-loop_NTPase"/>
</dbReference>
<dbReference type="InterPro" id="IPR036640">
    <property type="entry name" value="ABC1_TM_sf"/>
</dbReference>
<dbReference type="PROSITE" id="PS00211">
    <property type="entry name" value="ABC_TRANSPORTER_1"/>
    <property type="match status" value="1"/>
</dbReference>
<dbReference type="Proteomes" id="UP000292052">
    <property type="component" value="Unassembled WGS sequence"/>
</dbReference>
<evidence type="ECO:0000256" key="1">
    <source>
        <dbReference type="ARBA" id="ARBA00004141"/>
    </source>
</evidence>
<organism evidence="12 13">
    <name type="scientific">Asbolus verrucosus</name>
    <name type="common">Desert ironclad beetle</name>
    <dbReference type="NCBI Taxonomy" id="1661398"/>
    <lineage>
        <taxon>Eukaryota</taxon>
        <taxon>Metazoa</taxon>
        <taxon>Ecdysozoa</taxon>
        <taxon>Arthropoda</taxon>
        <taxon>Hexapoda</taxon>
        <taxon>Insecta</taxon>
        <taxon>Pterygota</taxon>
        <taxon>Neoptera</taxon>
        <taxon>Endopterygota</taxon>
        <taxon>Coleoptera</taxon>
        <taxon>Polyphaga</taxon>
        <taxon>Cucujiformia</taxon>
        <taxon>Tenebrionidae</taxon>
        <taxon>Pimeliinae</taxon>
        <taxon>Asbolus</taxon>
    </lineage>
</organism>
<evidence type="ECO:0000256" key="4">
    <source>
        <dbReference type="ARBA" id="ARBA00022692"/>
    </source>
</evidence>
<dbReference type="OrthoDB" id="6500128at2759"/>
<evidence type="ECO:0000256" key="3">
    <source>
        <dbReference type="ARBA" id="ARBA00022448"/>
    </source>
</evidence>
<keyword evidence="3" id="KW-0813">Transport</keyword>
<evidence type="ECO:0000256" key="6">
    <source>
        <dbReference type="ARBA" id="ARBA00022840"/>
    </source>
</evidence>
<comment type="similarity">
    <text evidence="2">Belongs to the ABC transporter superfamily. ABCB family. Multidrug resistance exporter (TC 3.A.1.201) subfamily.</text>
</comment>
<dbReference type="InterPro" id="IPR003439">
    <property type="entry name" value="ABC_transporter-like_ATP-bd"/>
</dbReference>
<feature type="transmembrane region" description="Helical" evidence="9">
    <location>
        <begin position="39"/>
        <end position="58"/>
    </location>
</feature>
<dbReference type="InterPro" id="IPR017871">
    <property type="entry name" value="ABC_transporter-like_CS"/>
</dbReference>
<comment type="subcellular location">
    <subcellularLocation>
        <location evidence="1">Membrane</location>
        <topology evidence="1">Multi-pass membrane protein</topology>
    </subcellularLocation>
</comment>
<dbReference type="InterPro" id="IPR011527">
    <property type="entry name" value="ABC1_TM_dom"/>
</dbReference>
<sequence>NFTKIEEGIGDKAGIFMIYETVFVTGIIMALAKAWKMAFVCLVPFPISSGIAVFISWLSSKFSKQELEAFEAAGIIAEEVLGAIRTVIAFGGEEKEFKRYVDHLSKAEKNNIKRNMLSGVSNGIMWFFIFASYALSFWYGVGLIIDDRSLPPEKRKYTPSNVVSVFFLILIATWNFGLAAPYFEIFGTACGAATKVFEILDTKPEISVFKNYGIIPKDIQGHIHFEDVYFHYPSRSNVMILQGFNLKIKNGETVALVGSSGSGKTTCIQLIQRFYDPISGSVTIDGIDVREFNLTWLRSNIGVVEQQPVLFATSIAENIRCGNLSASQEDIENAARVAHAHNFIRKLPRSYNTVIGEKGAQLSGGQKQKIAIARALIRKPKILLLDEATSALDASSEAEVQETLNAIRGECVTIIIAHRLSTVRNADRIVVIYEGKVIEKGSHKKLMKKKGAYYNLVLSHGIEDSDESSEASVISISLQWNLALVLISFLPIILLAVFFEQKFSSSQTDANQAFLENSANVAVEAIANYQTVASLGCERMFYDRYVAKIRPYLTNMRKQVHIRSIVMGVARSIMLFAYAKGLDATERIMHLLERVPEIRNVAEPLTFKELLERFYDPLSGNVSLDSKDIKELDIANLRSHMGIVSQEPNLFGTTIAENIAYGANHRTVGMEEIIQAAKAANIHNFITLLPQGYETNLGNKGTQLSDGQKQRVAIARALIRNPQILLLDEATSSLDAKSEKTVQKALDDAQKNRTCIVVAHRIATIQDADLICTLQNGRIVEMGEHKELLERKGLYYKYHKLQTPKLM</sequence>
<dbReference type="PROSITE" id="PS50929">
    <property type="entry name" value="ABC_TM1F"/>
    <property type="match status" value="2"/>
</dbReference>
<dbReference type="FunFam" id="3.40.50.300:FF:000913">
    <property type="entry name" value="ABC multidrug transporter SitT"/>
    <property type="match status" value="1"/>
</dbReference>
<dbReference type="InterPro" id="IPR039421">
    <property type="entry name" value="Type_1_exporter"/>
</dbReference>
<feature type="domain" description="ABC transmembrane type-1" evidence="11">
    <location>
        <begin position="1"/>
        <end position="188"/>
    </location>
</feature>
<evidence type="ECO:0000259" key="11">
    <source>
        <dbReference type="PROSITE" id="PS50929"/>
    </source>
</evidence>
<dbReference type="Pfam" id="PF00005">
    <property type="entry name" value="ABC_tran"/>
    <property type="match status" value="2"/>
</dbReference>
<dbReference type="GO" id="GO:0015421">
    <property type="term" value="F:ABC-type oligopeptide transporter activity"/>
    <property type="evidence" value="ECO:0007669"/>
    <property type="project" value="TreeGrafter"/>
</dbReference>
<dbReference type="PANTHER" id="PTHR43394">
    <property type="entry name" value="ATP-DEPENDENT PERMEASE MDL1, MITOCHONDRIAL"/>
    <property type="match status" value="1"/>
</dbReference>
<evidence type="ECO:0000256" key="8">
    <source>
        <dbReference type="ARBA" id="ARBA00023136"/>
    </source>
</evidence>
<evidence type="ECO:0000256" key="9">
    <source>
        <dbReference type="SAM" id="Phobius"/>
    </source>
</evidence>
<dbReference type="AlphaFoldDB" id="A0A482W1S4"/>
<feature type="transmembrane region" description="Helical" evidence="9">
    <location>
        <begin position="124"/>
        <end position="145"/>
    </location>
</feature>
<keyword evidence="13" id="KW-1185">Reference proteome</keyword>
<dbReference type="EMBL" id="QDEB01041236">
    <property type="protein sequence ID" value="RZC38659.1"/>
    <property type="molecule type" value="Genomic_DNA"/>
</dbReference>
<keyword evidence="8 9" id="KW-0472">Membrane</keyword>
<gene>
    <name evidence="12" type="ORF">BDFB_002376</name>
</gene>
<dbReference type="SUPFAM" id="SSF90123">
    <property type="entry name" value="ABC transporter transmembrane region"/>
    <property type="match status" value="2"/>
</dbReference>
<evidence type="ECO:0000256" key="5">
    <source>
        <dbReference type="ARBA" id="ARBA00022741"/>
    </source>
</evidence>
<proteinExistence type="inferred from homology"/>